<comment type="similarity">
    <text evidence="2 6">Belongs to the pseudouridine synthase RluA family.</text>
</comment>
<dbReference type="InterPro" id="IPR006225">
    <property type="entry name" value="PsdUridine_synth_RluC/D"/>
</dbReference>
<dbReference type="NCBIfam" id="TIGR00005">
    <property type="entry name" value="rluA_subfam"/>
    <property type="match status" value="1"/>
</dbReference>
<dbReference type="InterPro" id="IPR002942">
    <property type="entry name" value="S4_RNA-bd"/>
</dbReference>
<feature type="active site" evidence="4">
    <location>
        <position position="141"/>
    </location>
</feature>
<evidence type="ECO:0000313" key="8">
    <source>
        <dbReference type="EMBL" id="NHN56024.1"/>
    </source>
</evidence>
<dbReference type="Pfam" id="PF00849">
    <property type="entry name" value="PseudoU_synth_2"/>
    <property type="match status" value="1"/>
</dbReference>
<dbReference type="SUPFAM" id="SSF55120">
    <property type="entry name" value="Pseudouridine synthase"/>
    <property type="match status" value="1"/>
</dbReference>
<evidence type="ECO:0000256" key="4">
    <source>
        <dbReference type="PIRSR" id="PIRSR606225-1"/>
    </source>
</evidence>
<gene>
    <name evidence="8" type="ORF">G9U51_09575</name>
</gene>
<dbReference type="InterPro" id="IPR036986">
    <property type="entry name" value="S4_RNA-bd_sf"/>
</dbReference>
<dbReference type="EMBL" id="JAAOIV010000006">
    <property type="protein sequence ID" value="NHN56024.1"/>
    <property type="molecule type" value="Genomic_DNA"/>
</dbReference>
<reference evidence="8" key="1">
    <citation type="submission" date="2020-03" db="EMBL/GenBank/DDBJ databases">
        <title>Draft sequencing of Calidifontibacter sp. DB0510.</title>
        <authorList>
            <person name="Kim D.-U."/>
        </authorList>
    </citation>
    <scope>NUCLEOTIDE SEQUENCE</scope>
    <source>
        <strain evidence="8">DB0510</strain>
    </source>
</reference>
<dbReference type="InterPro" id="IPR050188">
    <property type="entry name" value="RluA_PseudoU_synthase"/>
</dbReference>
<evidence type="ECO:0000256" key="6">
    <source>
        <dbReference type="RuleBase" id="RU362028"/>
    </source>
</evidence>
<dbReference type="GO" id="GO:0003723">
    <property type="term" value="F:RNA binding"/>
    <property type="evidence" value="ECO:0007669"/>
    <property type="project" value="UniProtKB-KW"/>
</dbReference>
<dbReference type="RefSeq" id="WP_166196409.1">
    <property type="nucleotide sequence ID" value="NZ_JAAOIV010000006.1"/>
</dbReference>
<dbReference type="AlphaFoldDB" id="A0A967AZK5"/>
<keyword evidence="5" id="KW-0694">RNA-binding</keyword>
<feature type="domain" description="RNA-binding S4" evidence="7">
    <location>
        <begin position="16"/>
        <end position="77"/>
    </location>
</feature>
<evidence type="ECO:0000256" key="3">
    <source>
        <dbReference type="ARBA" id="ARBA00023235"/>
    </source>
</evidence>
<keyword evidence="3 6" id="KW-0413">Isomerase</keyword>
<dbReference type="PANTHER" id="PTHR21600:SF44">
    <property type="entry name" value="RIBOSOMAL LARGE SUBUNIT PSEUDOURIDINE SYNTHASE D"/>
    <property type="match status" value="1"/>
</dbReference>
<dbReference type="CDD" id="cd02869">
    <property type="entry name" value="PseudoU_synth_RluA_like"/>
    <property type="match status" value="1"/>
</dbReference>
<organism evidence="8 9">
    <name type="scientific">Metallococcus carri</name>
    <dbReference type="NCBI Taxonomy" id="1656884"/>
    <lineage>
        <taxon>Bacteria</taxon>
        <taxon>Bacillati</taxon>
        <taxon>Actinomycetota</taxon>
        <taxon>Actinomycetes</taxon>
        <taxon>Micrococcales</taxon>
        <taxon>Dermacoccaceae</taxon>
        <taxon>Metallococcus</taxon>
    </lineage>
</organism>
<dbReference type="EC" id="5.4.99.-" evidence="6"/>
<evidence type="ECO:0000259" key="7">
    <source>
        <dbReference type="SMART" id="SM00363"/>
    </source>
</evidence>
<comment type="catalytic activity">
    <reaction evidence="1 6">
        <text>a uridine in RNA = a pseudouridine in RNA</text>
        <dbReference type="Rhea" id="RHEA:48348"/>
        <dbReference type="Rhea" id="RHEA-COMP:12068"/>
        <dbReference type="Rhea" id="RHEA-COMP:12069"/>
        <dbReference type="ChEBI" id="CHEBI:65314"/>
        <dbReference type="ChEBI" id="CHEBI:65315"/>
    </reaction>
</comment>
<comment type="caution">
    <text evidence="8">The sequence shown here is derived from an EMBL/GenBank/DDBJ whole genome shotgun (WGS) entry which is preliminary data.</text>
</comment>
<accession>A0A967AZK5</accession>
<comment type="function">
    <text evidence="6">Responsible for synthesis of pseudouridine from uracil.</text>
</comment>
<dbReference type="SUPFAM" id="SSF55174">
    <property type="entry name" value="Alpha-L RNA-binding motif"/>
    <property type="match status" value="1"/>
</dbReference>
<dbReference type="Gene3D" id="3.30.2350.10">
    <property type="entry name" value="Pseudouridine synthase"/>
    <property type="match status" value="1"/>
</dbReference>
<dbReference type="PROSITE" id="PS01129">
    <property type="entry name" value="PSI_RLU"/>
    <property type="match status" value="1"/>
</dbReference>
<dbReference type="InterPro" id="IPR020103">
    <property type="entry name" value="PsdUridine_synth_cat_dom_sf"/>
</dbReference>
<dbReference type="CDD" id="cd00165">
    <property type="entry name" value="S4"/>
    <property type="match status" value="1"/>
</dbReference>
<evidence type="ECO:0000256" key="1">
    <source>
        <dbReference type="ARBA" id="ARBA00000073"/>
    </source>
</evidence>
<dbReference type="PANTHER" id="PTHR21600">
    <property type="entry name" value="MITOCHONDRIAL RNA PSEUDOURIDINE SYNTHASE"/>
    <property type="match status" value="1"/>
</dbReference>
<dbReference type="Pfam" id="PF01479">
    <property type="entry name" value="S4"/>
    <property type="match status" value="1"/>
</dbReference>
<dbReference type="PROSITE" id="PS50889">
    <property type="entry name" value="S4"/>
    <property type="match status" value="1"/>
</dbReference>
<dbReference type="GO" id="GO:0120159">
    <property type="term" value="F:rRNA pseudouridine synthase activity"/>
    <property type="evidence" value="ECO:0007669"/>
    <property type="project" value="UniProtKB-ARBA"/>
</dbReference>
<dbReference type="SMART" id="SM00363">
    <property type="entry name" value="S4"/>
    <property type="match status" value="1"/>
</dbReference>
<dbReference type="InterPro" id="IPR006224">
    <property type="entry name" value="PsdUridine_synth_RluA-like_CS"/>
</dbReference>
<protein>
    <recommendedName>
        <fullName evidence="6">Pseudouridine synthase</fullName>
        <ecNumber evidence="6">5.4.99.-</ecNumber>
    </recommendedName>
</protein>
<keyword evidence="9" id="KW-1185">Reference proteome</keyword>
<name>A0A967AZK5_9MICO</name>
<dbReference type="Gene3D" id="3.10.290.10">
    <property type="entry name" value="RNA-binding S4 domain"/>
    <property type="match status" value="1"/>
</dbReference>
<dbReference type="Proteomes" id="UP000744769">
    <property type="component" value="Unassembled WGS sequence"/>
</dbReference>
<dbReference type="GO" id="GO:0000455">
    <property type="term" value="P:enzyme-directed rRNA pseudouridine synthesis"/>
    <property type="evidence" value="ECO:0007669"/>
    <property type="project" value="TreeGrafter"/>
</dbReference>
<evidence type="ECO:0000256" key="2">
    <source>
        <dbReference type="ARBA" id="ARBA00010876"/>
    </source>
</evidence>
<proteinExistence type="inferred from homology"/>
<evidence type="ECO:0000256" key="5">
    <source>
        <dbReference type="PROSITE-ProRule" id="PRU00182"/>
    </source>
</evidence>
<evidence type="ECO:0000313" key="9">
    <source>
        <dbReference type="Proteomes" id="UP000744769"/>
    </source>
</evidence>
<sequence>MGELKTLFVPDGLEGERIDAALARVLGLSRTRAAELVAAGAVTLDHQVVVKSARVSAGQWLEVELADSAPRVAEVRPQEVPGLRIVYDDTEIVVVDKPAGVAAHPSVGWDGPDVVSGLAAAGYRISTSGAPERQGIVQRLDVGTSGLMVVAKSERAYTVLKQAFRDRTVDKTYHALVQGLPDPVVGTIDAPIGRHPGHDYKFAVMNSGRASVTHYELLEAFRSMSLLTIHLETGRTHQIRVHFAALHHPCVGDPLYGSDPKLAKKLGLDRQWLHAVELGFEHPGSGEWVTFESPYPPDLQHALDVARTNIN</sequence>
<dbReference type="InterPro" id="IPR006145">
    <property type="entry name" value="PsdUridine_synth_RsuA/RluA"/>
</dbReference>